<keyword evidence="1" id="KW-1133">Transmembrane helix</keyword>
<organism evidence="2 3">
    <name type="scientific">Hornefia porci</name>
    <dbReference type="NCBI Taxonomy" id="2652292"/>
    <lineage>
        <taxon>Bacteria</taxon>
        <taxon>Bacillati</taxon>
        <taxon>Bacillota</taxon>
        <taxon>Clostridia</taxon>
        <taxon>Peptostreptococcales</taxon>
        <taxon>Anaerovoracaceae</taxon>
        <taxon>Hornefia</taxon>
    </lineage>
</organism>
<dbReference type="RefSeq" id="WP_075712988.1">
    <property type="nucleotide sequence ID" value="NZ_MJIE01000001.1"/>
</dbReference>
<proteinExistence type="predicted"/>
<keyword evidence="3" id="KW-1185">Reference proteome</keyword>
<dbReference type="OrthoDB" id="9814991at2"/>
<dbReference type="AlphaFoldDB" id="A0A1Q9JI51"/>
<dbReference type="Pfam" id="PF04854">
    <property type="entry name" value="DUF624"/>
    <property type="match status" value="1"/>
</dbReference>
<feature type="transmembrane region" description="Helical" evidence="1">
    <location>
        <begin position="22"/>
        <end position="50"/>
    </location>
</feature>
<protein>
    <recommendedName>
        <fullName evidence="4">DUF624 domain-containing protein</fullName>
    </recommendedName>
</protein>
<evidence type="ECO:0000313" key="3">
    <source>
        <dbReference type="Proteomes" id="UP000187404"/>
    </source>
</evidence>
<dbReference type="STRING" id="1261640.BHK98_07410"/>
<reference evidence="2 3" key="1">
    <citation type="journal article" date="2016" name="Appl. Environ. Microbiol.">
        <title>Function and Phylogeny of Bacterial Butyryl Coenzyme A:Acetate Transferases and Their Diversity in the Proximal Colon of Swine.</title>
        <authorList>
            <person name="Trachsel J."/>
            <person name="Bayles D.O."/>
            <person name="Looft T."/>
            <person name="Levine U.Y."/>
            <person name="Allen H.K."/>
        </authorList>
    </citation>
    <scope>NUCLEOTIDE SEQUENCE [LARGE SCALE GENOMIC DNA]</scope>
    <source>
        <strain evidence="2 3">68-3-10</strain>
    </source>
</reference>
<evidence type="ECO:0000256" key="1">
    <source>
        <dbReference type="SAM" id="Phobius"/>
    </source>
</evidence>
<sequence>MERFFDTNNPIMRFLSRLVDLAVLNLLTLACALPVVTLGASLTAMNYVTIHQARNEETYITKMFFRSLKDNLRQGIGLGLIYAGFAAVAAVDLLALRRFDTKDTTALMLILTFISVYAVTLAAYSFGLLARFENTVRETLKNAMRLSIGNLPRTMGMILIWVAWGAALLYLHKAAPLAILLYGVSLPGYLCTLLYDPVFQKMEAEINTQSGTVPKEEK</sequence>
<dbReference type="Proteomes" id="UP000187404">
    <property type="component" value="Unassembled WGS sequence"/>
</dbReference>
<name>A0A1Q9JI51_9FIRM</name>
<dbReference type="InterPro" id="IPR006938">
    <property type="entry name" value="DUF624"/>
</dbReference>
<dbReference type="PROSITE" id="PS51257">
    <property type="entry name" value="PROKAR_LIPOPROTEIN"/>
    <property type="match status" value="1"/>
</dbReference>
<feature type="transmembrane region" description="Helical" evidence="1">
    <location>
        <begin position="71"/>
        <end position="95"/>
    </location>
</feature>
<evidence type="ECO:0000313" key="2">
    <source>
        <dbReference type="EMBL" id="OLR55902.1"/>
    </source>
</evidence>
<evidence type="ECO:0008006" key="4">
    <source>
        <dbReference type="Google" id="ProtNLM"/>
    </source>
</evidence>
<gene>
    <name evidence="2" type="ORF">BHK98_07410</name>
</gene>
<dbReference type="EMBL" id="MJIE01000001">
    <property type="protein sequence ID" value="OLR55902.1"/>
    <property type="molecule type" value="Genomic_DNA"/>
</dbReference>
<comment type="caution">
    <text evidence="2">The sequence shown here is derived from an EMBL/GenBank/DDBJ whole genome shotgun (WGS) entry which is preliminary data.</text>
</comment>
<accession>A0A1Q9JI51</accession>
<feature type="transmembrane region" description="Helical" evidence="1">
    <location>
        <begin position="107"/>
        <end position="130"/>
    </location>
</feature>
<feature type="transmembrane region" description="Helical" evidence="1">
    <location>
        <begin position="151"/>
        <end position="171"/>
    </location>
</feature>
<keyword evidence="1" id="KW-0472">Membrane</keyword>
<keyword evidence="1" id="KW-0812">Transmembrane</keyword>
<feature type="transmembrane region" description="Helical" evidence="1">
    <location>
        <begin position="177"/>
        <end position="195"/>
    </location>
</feature>